<dbReference type="InterPro" id="IPR011652">
    <property type="entry name" value="MORN_2"/>
</dbReference>
<name>A0ABS3QIU0_9BACT</name>
<dbReference type="SUPFAM" id="SSF82185">
    <property type="entry name" value="Histone H3 K4-specific methyltransferase SET7/9 N-terminal domain"/>
    <property type="match status" value="1"/>
</dbReference>
<accession>A0ABS3QIU0</accession>
<keyword evidence="3" id="KW-1185">Reference proteome</keyword>
<organism evidence="2 3">
    <name type="scientific">Hymenobacter negativus</name>
    <dbReference type="NCBI Taxonomy" id="2795026"/>
    <lineage>
        <taxon>Bacteria</taxon>
        <taxon>Pseudomonadati</taxon>
        <taxon>Bacteroidota</taxon>
        <taxon>Cytophagia</taxon>
        <taxon>Cytophagales</taxon>
        <taxon>Hymenobacteraceae</taxon>
        <taxon>Hymenobacter</taxon>
    </lineage>
</organism>
<feature type="region of interest" description="Disordered" evidence="1">
    <location>
        <begin position="178"/>
        <end position="208"/>
    </location>
</feature>
<proteinExistence type="predicted"/>
<gene>
    <name evidence="2" type="ORF">J4E00_18955</name>
</gene>
<dbReference type="Gene3D" id="3.90.930.1">
    <property type="match status" value="1"/>
</dbReference>
<evidence type="ECO:0000313" key="2">
    <source>
        <dbReference type="EMBL" id="MBO2011149.1"/>
    </source>
</evidence>
<reference evidence="2 3" key="1">
    <citation type="submission" date="2021-03" db="EMBL/GenBank/DDBJ databases">
        <authorList>
            <person name="Kim M.K."/>
        </authorList>
    </citation>
    <scope>NUCLEOTIDE SEQUENCE [LARGE SCALE GENOMIC DNA]</scope>
    <source>
        <strain evidence="2 3">BT442</strain>
    </source>
</reference>
<comment type="caution">
    <text evidence="2">The sequence shown here is derived from an EMBL/GenBank/DDBJ whole genome shotgun (WGS) entry which is preliminary data.</text>
</comment>
<dbReference type="EMBL" id="JAGETZ010000009">
    <property type="protein sequence ID" value="MBO2011149.1"/>
    <property type="molecule type" value="Genomic_DNA"/>
</dbReference>
<evidence type="ECO:0000256" key="1">
    <source>
        <dbReference type="SAM" id="MobiDB-lite"/>
    </source>
</evidence>
<sequence>MTKTCLLLIIGLLAVLWPEYAAGQVLPVNPALEIGGMLPFLLKKEPAESAPHKLVFYLNEGGTPVAEGQAFRRVEVSYRDSVVGVVRLYYPSGKLYKSTPYANLANEIKHGVETMWSEKGQLMARTEFFANLAVAITSYYPNGKVQSHVQKLPDGLKTEFFDSLGRRGHYELPSQQAWLPGQSDRQVPQWVGEEDEPVRRKEKQKNKL</sequence>
<dbReference type="Pfam" id="PF07661">
    <property type="entry name" value="MORN_2"/>
    <property type="match status" value="2"/>
</dbReference>
<dbReference type="RefSeq" id="WP_208176839.1">
    <property type="nucleotide sequence ID" value="NZ_JAGETZ010000009.1"/>
</dbReference>
<dbReference type="Proteomes" id="UP000664369">
    <property type="component" value="Unassembled WGS sequence"/>
</dbReference>
<evidence type="ECO:0000313" key="3">
    <source>
        <dbReference type="Proteomes" id="UP000664369"/>
    </source>
</evidence>
<protein>
    <submittedName>
        <fullName evidence="2">Uncharacterized protein</fullName>
    </submittedName>
</protein>